<dbReference type="SUPFAM" id="SSF53474">
    <property type="entry name" value="alpha/beta-Hydrolases"/>
    <property type="match status" value="1"/>
</dbReference>
<dbReference type="PRINTS" id="PR00111">
    <property type="entry name" value="ABHYDROLASE"/>
</dbReference>
<organism evidence="2 3">
    <name type="scientific">Undibacterium piscinae</name>
    <dbReference type="NCBI Taxonomy" id="2495591"/>
    <lineage>
        <taxon>Bacteria</taxon>
        <taxon>Pseudomonadati</taxon>
        <taxon>Pseudomonadota</taxon>
        <taxon>Betaproteobacteria</taxon>
        <taxon>Burkholderiales</taxon>
        <taxon>Oxalobacteraceae</taxon>
        <taxon>Undibacterium</taxon>
    </lineage>
</organism>
<dbReference type="EMBL" id="CP051152">
    <property type="protein sequence ID" value="QJQ05412.1"/>
    <property type="molecule type" value="Genomic_DNA"/>
</dbReference>
<dbReference type="InterPro" id="IPR000073">
    <property type="entry name" value="AB_hydrolase_1"/>
</dbReference>
<dbReference type="PANTHER" id="PTHR43798">
    <property type="entry name" value="MONOACYLGLYCEROL LIPASE"/>
    <property type="match status" value="1"/>
</dbReference>
<evidence type="ECO:0000313" key="3">
    <source>
        <dbReference type="Proteomes" id="UP000274350"/>
    </source>
</evidence>
<dbReference type="Proteomes" id="UP000274350">
    <property type="component" value="Chromosome"/>
</dbReference>
<keyword evidence="3" id="KW-1185">Reference proteome</keyword>
<dbReference type="GO" id="GO:0016020">
    <property type="term" value="C:membrane"/>
    <property type="evidence" value="ECO:0007669"/>
    <property type="project" value="TreeGrafter"/>
</dbReference>
<dbReference type="InterPro" id="IPR050266">
    <property type="entry name" value="AB_hydrolase_sf"/>
</dbReference>
<evidence type="ECO:0000259" key="1">
    <source>
        <dbReference type="Pfam" id="PF12697"/>
    </source>
</evidence>
<reference evidence="2 3" key="1">
    <citation type="journal article" date="2019" name="Int. J. Syst. Evol. Microbiol.">
        <title>Undibacterium piscinae sp. nov., isolated from Korean shiner intestine.</title>
        <authorList>
            <person name="Lee S.Y."/>
            <person name="Kang W."/>
            <person name="Kim P.S."/>
            <person name="Kim H.S."/>
            <person name="Sung H."/>
            <person name="Shin N.R."/>
            <person name="Whon T.W."/>
            <person name="Yun J.H."/>
            <person name="Lee J.Y."/>
            <person name="Lee J.Y."/>
            <person name="Jung M.J."/>
            <person name="Jeong Y.S."/>
            <person name="Tak E.J."/>
            <person name="Han J.E."/>
            <person name="Hyun D.W."/>
            <person name="Kang M.S."/>
            <person name="Lee K.E."/>
            <person name="Lee B.H."/>
            <person name="Bae J.W."/>
        </authorList>
    </citation>
    <scope>NUCLEOTIDE SEQUENCE [LARGE SCALE GENOMIC DNA]</scope>
    <source>
        <strain evidence="2 3">S11R28</strain>
    </source>
</reference>
<dbReference type="KEGG" id="upi:EJG51_005625"/>
<dbReference type="Pfam" id="PF12697">
    <property type="entry name" value="Abhydrolase_6"/>
    <property type="match status" value="1"/>
</dbReference>
<sequence>MQATRKSVQCISPAGLHRMSYKEWGDPSNGKVLLCVHGITRVSDDFDILARSLADTYRVICPDVVGRGQSDWLRNPQLYQIPQYVGDMVSLLARINADTVDWFGTSMGGLIGMALASLPDNPVRKLILNDVGPALNLDAIVRIGEYISQDVRFDTFDEALAYIRAISLTFGPHTDAQWHKLASDVLRQNADGKWIRHYDLGLAIPVMATTPEMAAAAQKMLWSAYDAIRCPTLLVRGSDSDLLTAEAAQQMMLRGPCAKVIELAGVGHAPTFVQPDQIAIAREFLLG</sequence>
<accession>A0A6M4A229</accession>
<gene>
    <name evidence="2" type="ORF">EJG51_005625</name>
</gene>
<protein>
    <submittedName>
        <fullName evidence="2">Alpha/beta hydrolase</fullName>
    </submittedName>
</protein>
<proteinExistence type="predicted"/>
<dbReference type="AlphaFoldDB" id="A0A6M4A229"/>
<dbReference type="InterPro" id="IPR029058">
    <property type="entry name" value="AB_hydrolase_fold"/>
</dbReference>
<keyword evidence="2" id="KW-0378">Hydrolase</keyword>
<dbReference type="GO" id="GO:0016787">
    <property type="term" value="F:hydrolase activity"/>
    <property type="evidence" value="ECO:0007669"/>
    <property type="project" value="UniProtKB-KW"/>
</dbReference>
<name>A0A6M4A229_9BURK</name>
<dbReference type="OrthoDB" id="8543939at2"/>
<evidence type="ECO:0000313" key="2">
    <source>
        <dbReference type="EMBL" id="QJQ05412.1"/>
    </source>
</evidence>
<dbReference type="PANTHER" id="PTHR43798:SF33">
    <property type="entry name" value="HYDROLASE, PUTATIVE (AFU_ORTHOLOGUE AFUA_2G14860)-RELATED"/>
    <property type="match status" value="1"/>
</dbReference>
<feature type="domain" description="AB hydrolase-1" evidence="1">
    <location>
        <begin position="33"/>
        <end position="279"/>
    </location>
</feature>
<dbReference type="Gene3D" id="3.40.50.1820">
    <property type="entry name" value="alpha/beta hydrolase"/>
    <property type="match status" value="1"/>
</dbReference>